<evidence type="ECO:0000313" key="8">
    <source>
        <dbReference type="EMBL" id="TCL55863.1"/>
    </source>
</evidence>
<dbReference type="HAMAP" id="MF_01080">
    <property type="entry name" value="TruB_bact"/>
    <property type="match status" value="1"/>
</dbReference>
<reference evidence="8 9" key="1">
    <citation type="submission" date="2019-03" db="EMBL/GenBank/DDBJ databases">
        <title>Genomic Encyclopedia of Type Strains, Phase IV (KMG-IV): sequencing the most valuable type-strain genomes for metagenomic binning, comparative biology and taxonomic classification.</title>
        <authorList>
            <person name="Goeker M."/>
        </authorList>
    </citation>
    <scope>NUCLEOTIDE SEQUENCE [LARGE SCALE GENOMIC DNA]</scope>
    <source>
        <strain evidence="8 9">LX-B</strain>
    </source>
</reference>
<dbReference type="SUPFAM" id="SSF55120">
    <property type="entry name" value="Pseudouridine synthase"/>
    <property type="match status" value="1"/>
</dbReference>
<evidence type="ECO:0000256" key="4">
    <source>
        <dbReference type="ARBA" id="ARBA00023235"/>
    </source>
</evidence>
<dbReference type="PANTHER" id="PTHR13767:SF2">
    <property type="entry name" value="PSEUDOURIDYLATE SYNTHASE TRUB1"/>
    <property type="match status" value="1"/>
</dbReference>
<keyword evidence="4 5" id="KW-0413">Isomerase</keyword>
<keyword evidence="3 5" id="KW-0819">tRNA processing</keyword>
<dbReference type="GO" id="GO:1990481">
    <property type="term" value="P:mRNA pseudouridine synthesis"/>
    <property type="evidence" value="ECO:0007669"/>
    <property type="project" value="TreeGrafter"/>
</dbReference>
<dbReference type="GO" id="GO:0160148">
    <property type="term" value="F:tRNA pseudouridine(55) synthase activity"/>
    <property type="evidence" value="ECO:0007669"/>
    <property type="project" value="UniProtKB-EC"/>
</dbReference>
<feature type="domain" description="tRNA pseudouridylate synthase B C-terminal" evidence="7">
    <location>
        <begin position="178"/>
        <end position="227"/>
    </location>
</feature>
<comment type="caution">
    <text evidence="8">The sequence shown here is derived from an EMBL/GenBank/DDBJ whole genome shotgun (WGS) entry which is preliminary data.</text>
</comment>
<comment type="catalytic activity">
    <reaction evidence="1 5">
        <text>uridine(55) in tRNA = pseudouridine(55) in tRNA</text>
        <dbReference type="Rhea" id="RHEA:42532"/>
        <dbReference type="Rhea" id="RHEA-COMP:10101"/>
        <dbReference type="Rhea" id="RHEA-COMP:10102"/>
        <dbReference type="ChEBI" id="CHEBI:65314"/>
        <dbReference type="ChEBI" id="CHEBI:65315"/>
        <dbReference type="EC" id="5.4.99.25"/>
    </reaction>
</comment>
<comment type="function">
    <text evidence="5">Responsible for synthesis of pseudouridine from uracil-55 in the psi GC loop of transfer RNAs.</text>
</comment>
<evidence type="ECO:0000256" key="2">
    <source>
        <dbReference type="ARBA" id="ARBA00005642"/>
    </source>
</evidence>
<evidence type="ECO:0000313" key="9">
    <source>
        <dbReference type="Proteomes" id="UP000295008"/>
    </source>
</evidence>
<organism evidence="8 9">
    <name type="scientific">Hydrogenispora ethanolica</name>
    <dbReference type="NCBI Taxonomy" id="1082276"/>
    <lineage>
        <taxon>Bacteria</taxon>
        <taxon>Bacillati</taxon>
        <taxon>Bacillota</taxon>
        <taxon>Hydrogenispora</taxon>
    </lineage>
</organism>
<dbReference type="InterPro" id="IPR020103">
    <property type="entry name" value="PsdUridine_synth_cat_dom_sf"/>
</dbReference>
<protein>
    <recommendedName>
        <fullName evidence="5">tRNA pseudouridine synthase B</fullName>
        <ecNumber evidence="5">5.4.99.25</ecNumber>
    </recommendedName>
    <alternativeName>
        <fullName evidence="5">tRNA pseudouridine(55) synthase</fullName>
        <shortName evidence="5">Psi55 synthase</shortName>
    </alternativeName>
    <alternativeName>
        <fullName evidence="5">tRNA pseudouridylate synthase</fullName>
    </alternativeName>
    <alternativeName>
        <fullName evidence="5">tRNA-uridine isomerase</fullName>
    </alternativeName>
</protein>
<accession>A0A4R1QS74</accession>
<evidence type="ECO:0000256" key="3">
    <source>
        <dbReference type="ARBA" id="ARBA00022694"/>
    </source>
</evidence>
<dbReference type="CDD" id="cd02573">
    <property type="entry name" value="PseudoU_synth_EcTruB"/>
    <property type="match status" value="1"/>
</dbReference>
<dbReference type="Gene3D" id="3.30.2350.10">
    <property type="entry name" value="Pseudouridine synthase"/>
    <property type="match status" value="1"/>
</dbReference>
<comment type="similarity">
    <text evidence="2 5">Belongs to the pseudouridine synthase TruB family. Type 1 subfamily.</text>
</comment>
<dbReference type="EC" id="5.4.99.25" evidence="5"/>
<dbReference type="Proteomes" id="UP000295008">
    <property type="component" value="Unassembled WGS sequence"/>
</dbReference>
<evidence type="ECO:0000259" key="6">
    <source>
        <dbReference type="Pfam" id="PF01509"/>
    </source>
</evidence>
<gene>
    <name evidence="5" type="primary">truB</name>
    <name evidence="8" type="ORF">EDC14_105327</name>
</gene>
<dbReference type="EMBL" id="SLUN01000053">
    <property type="protein sequence ID" value="TCL55863.1"/>
    <property type="molecule type" value="Genomic_DNA"/>
</dbReference>
<dbReference type="InterPro" id="IPR002501">
    <property type="entry name" value="PsdUridine_synth_N"/>
</dbReference>
<dbReference type="NCBIfam" id="TIGR00431">
    <property type="entry name" value="TruB"/>
    <property type="match status" value="1"/>
</dbReference>
<dbReference type="GO" id="GO:0003723">
    <property type="term" value="F:RNA binding"/>
    <property type="evidence" value="ECO:0007669"/>
    <property type="project" value="InterPro"/>
</dbReference>
<dbReference type="GO" id="GO:0031119">
    <property type="term" value="P:tRNA pseudouridine synthesis"/>
    <property type="evidence" value="ECO:0007669"/>
    <property type="project" value="UniProtKB-UniRule"/>
</dbReference>
<evidence type="ECO:0000256" key="1">
    <source>
        <dbReference type="ARBA" id="ARBA00000385"/>
    </source>
</evidence>
<evidence type="ECO:0000259" key="7">
    <source>
        <dbReference type="Pfam" id="PF16198"/>
    </source>
</evidence>
<evidence type="ECO:0000256" key="5">
    <source>
        <dbReference type="HAMAP-Rule" id="MF_01080"/>
    </source>
</evidence>
<dbReference type="Pfam" id="PF01509">
    <property type="entry name" value="TruB_N"/>
    <property type="match status" value="1"/>
</dbReference>
<dbReference type="AlphaFoldDB" id="A0A4R1QS74"/>
<dbReference type="PANTHER" id="PTHR13767">
    <property type="entry name" value="TRNA-PSEUDOURIDINE SYNTHASE"/>
    <property type="match status" value="1"/>
</dbReference>
<keyword evidence="9" id="KW-1185">Reference proteome</keyword>
<feature type="active site" description="Nucleophile" evidence="5">
    <location>
        <position position="39"/>
    </location>
</feature>
<sequence length="306" mass="34130">MWHGITIINKERGLTSHQVVSALRRILHQSEIGHTGTLDPEATGVLVVGFGQGTRSFPYLNETTKLYRAEVILGRTTDTQDATGKILGEKTDFQIDLATVRAAIKQLTGEIRQVPPMFSAVKVHGSKLYDLARKGLEVERQSRPITVLNWHILAEQPGYHFLDRIPVEIACSKGSYIRTLIHDLGQILGCGAHMGSLIRLRSGDFRIEDSVTVDTVKDYFSQGRFAELLLSLNVALDHLVPLWIGDEDLEKVLHGGKLSFGKYQIQVSSGQLARVLDRNSLVRAVVQLQDAGSYPYWQPVKVFQYS</sequence>
<proteinExistence type="inferred from homology"/>
<dbReference type="InterPro" id="IPR032819">
    <property type="entry name" value="TruB_C"/>
</dbReference>
<dbReference type="Pfam" id="PF16198">
    <property type="entry name" value="TruB_C_2"/>
    <property type="match status" value="1"/>
</dbReference>
<dbReference type="InterPro" id="IPR014780">
    <property type="entry name" value="tRNA_psdUridine_synth_TruB"/>
</dbReference>
<dbReference type="RefSeq" id="WP_165908306.1">
    <property type="nucleotide sequence ID" value="NZ_SLUN01000053.1"/>
</dbReference>
<feature type="domain" description="Pseudouridine synthase II N-terminal" evidence="6">
    <location>
        <begin position="24"/>
        <end position="177"/>
    </location>
</feature>
<name>A0A4R1QS74_HYDET</name>